<organism evidence="2 3">
    <name type="scientific">Gardnerella greenwoodii</name>
    <dbReference type="NCBI Taxonomy" id="2914925"/>
    <lineage>
        <taxon>Bacteria</taxon>
        <taxon>Bacillati</taxon>
        <taxon>Actinomycetota</taxon>
        <taxon>Actinomycetes</taxon>
        <taxon>Bifidobacteriales</taxon>
        <taxon>Bifidobacteriaceae</taxon>
        <taxon>Gardnerella</taxon>
    </lineage>
</organism>
<feature type="transmembrane region" description="Helical" evidence="1">
    <location>
        <begin position="130"/>
        <end position="150"/>
    </location>
</feature>
<feature type="transmembrane region" description="Helical" evidence="1">
    <location>
        <begin position="71"/>
        <end position="90"/>
    </location>
</feature>
<comment type="caution">
    <text evidence="2">The sequence shown here is derived from an EMBL/GenBank/DDBJ whole genome shotgun (WGS) entry which is preliminary data.</text>
</comment>
<feature type="transmembrane region" description="Helical" evidence="1">
    <location>
        <begin position="225"/>
        <end position="246"/>
    </location>
</feature>
<sequence length="261" mass="29901">MQNGNPQGYAQSQYGVNQYGVNQYGGPQYGGPGMPQYGAPIGYAQSSLYNRFNEHEKLVNTFCSQWNEKEIGLVIILSIAVAISTYLVMITPPPRFGYEYSLIIDCFYIAYPLVPLAVVLGFAQVARKNNFVIVPSIVWFIVRTIYYIWLQYYYNMKYFIFYIISTLVFIILLEVFQRQFVVRKRSNIGGSILGVLISTFAYVIIMLIFDIISGSSISYFYLEEFAYTFITLSILPIILAAILRAFGLAKFLNPKREEMNM</sequence>
<name>A0A2N6RYE8_9BIFI</name>
<evidence type="ECO:0000256" key="1">
    <source>
        <dbReference type="SAM" id="Phobius"/>
    </source>
</evidence>
<dbReference type="AlphaFoldDB" id="A0A2N6RYE8"/>
<evidence type="ECO:0000313" key="3">
    <source>
        <dbReference type="Proteomes" id="UP000235771"/>
    </source>
</evidence>
<feature type="transmembrane region" description="Helical" evidence="1">
    <location>
        <begin position="188"/>
        <end position="213"/>
    </location>
</feature>
<keyword evidence="1" id="KW-0472">Membrane</keyword>
<feature type="transmembrane region" description="Helical" evidence="1">
    <location>
        <begin position="102"/>
        <end position="123"/>
    </location>
</feature>
<keyword evidence="1" id="KW-1133">Transmembrane helix</keyword>
<evidence type="ECO:0000313" key="2">
    <source>
        <dbReference type="EMBL" id="PMC43135.1"/>
    </source>
</evidence>
<accession>A0A2N6RYE8</accession>
<proteinExistence type="predicted"/>
<dbReference type="Proteomes" id="UP000235771">
    <property type="component" value="Unassembled WGS sequence"/>
</dbReference>
<reference evidence="2 3" key="1">
    <citation type="submission" date="2017-09" db="EMBL/GenBank/DDBJ databases">
        <title>Bacterial strain isolated from the female urinary microbiota.</title>
        <authorList>
            <person name="Thomas-White K."/>
            <person name="Kumar N."/>
            <person name="Forster S."/>
            <person name="Putonti C."/>
            <person name="Lawley T."/>
            <person name="Wolfe A.J."/>
        </authorList>
    </citation>
    <scope>NUCLEOTIDE SEQUENCE [LARGE SCALE GENOMIC DNA]</scope>
    <source>
        <strain evidence="2 3">UMB1686</strain>
    </source>
</reference>
<keyword evidence="3" id="KW-1185">Reference proteome</keyword>
<feature type="transmembrane region" description="Helical" evidence="1">
    <location>
        <begin position="156"/>
        <end position="176"/>
    </location>
</feature>
<dbReference type="EMBL" id="PNGV01000001">
    <property type="protein sequence ID" value="PMC43135.1"/>
    <property type="molecule type" value="Genomic_DNA"/>
</dbReference>
<protein>
    <submittedName>
        <fullName evidence="2">Uncharacterized protein</fullName>
    </submittedName>
</protein>
<keyword evidence="1" id="KW-0812">Transmembrane</keyword>
<gene>
    <name evidence="2" type="ORF">CJ216_03370</name>
</gene>